<evidence type="ECO:0000256" key="16">
    <source>
        <dbReference type="PIRSR" id="PIRSR602401-1"/>
    </source>
</evidence>
<dbReference type="CDD" id="cd11068">
    <property type="entry name" value="CYP120A1"/>
    <property type="match status" value="1"/>
</dbReference>
<evidence type="ECO:0000256" key="15">
    <source>
        <dbReference type="ARBA" id="ARBA00023033"/>
    </source>
</evidence>
<dbReference type="RefSeq" id="WP_149769411.1">
    <property type="nucleotide sequence ID" value="NZ_VDFQ02000002.1"/>
</dbReference>
<evidence type="ECO:0000256" key="10">
    <source>
        <dbReference type="ARBA" id="ARBA00022723"/>
    </source>
</evidence>
<evidence type="ECO:0000256" key="9">
    <source>
        <dbReference type="ARBA" id="ARBA00022643"/>
    </source>
</evidence>
<evidence type="ECO:0000256" key="11">
    <source>
        <dbReference type="ARBA" id="ARBA00022827"/>
    </source>
</evidence>
<comment type="similarity">
    <text evidence="5 17">Belongs to the cytochrome P450 family.</text>
</comment>
<keyword evidence="8" id="KW-0285">Flavoprotein</keyword>
<dbReference type="InterPro" id="IPR017972">
    <property type="entry name" value="Cyt_P450_CS"/>
</dbReference>
<comment type="caution">
    <text evidence="19">The sequence shown here is derived from an EMBL/GenBank/DDBJ whole genome shotgun (WGS) entry which is preliminary data.</text>
</comment>
<dbReference type="InterPro" id="IPR050121">
    <property type="entry name" value="Cytochrome_P450_monoxygenase"/>
</dbReference>
<protein>
    <submittedName>
        <fullName evidence="19">Cytochrome P450</fullName>
    </submittedName>
</protein>
<dbReference type="PRINTS" id="PR00463">
    <property type="entry name" value="EP450I"/>
</dbReference>
<dbReference type="SUPFAM" id="SSF48264">
    <property type="entry name" value="Cytochrome P450"/>
    <property type="match status" value="1"/>
</dbReference>
<gene>
    <name evidence="19" type="ORF">FE697_010075</name>
</gene>
<evidence type="ECO:0000256" key="13">
    <source>
        <dbReference type="ARBA" id="ARBA00023002"/>
    </source>
</evidence>
<dbReference type="Proteomes" id="UP000307768">
    <property type="component" value="Unassembled WGS sequence"/>
</dbReference>
<comment type="cofactor">
    <cofactor evidence="2 16">
        <name>heme</name>
        <dbReference type="ChEBI" id="CHEBI:30413"/>
    </cofactor>
</comment>
<evidence type="ECO:0000256" key="7">
    <source>
        <dbReference type="ARBA" id="ARBA00022617"/>
    </source>
</evidence>
<dbReference type="Gene3D" id="1.10.630.10">
    <property type="entry name" value="Cytochrome P450"/>
    <property type="match status" value="1"/>
</dbReference>
<keyword evidence="9" id="KW-0288">FMN</keyword>
<dbReference type="Pfam" id="PF00067">
    <property type="entry name" value="p450"/>
    <property type="match status" value="1"/>
</dbReference>
<evidence type="ECO:0000256" key="5">
    <source>
        <dbReference type="ARBA" id="ARBA00010617"/>
    </source>
</evidence>
<reference evidence="19 20" key="1">
    <citation type="submission" date="2019-09" db="EMBL/GenBank/DDBJ databases">
        <title>Mumia zhuanghuii sp. nov. isolated from the intestinal contents of plateau pika (Ochotona curzoniae) in the Qinghai-Tibet plateau of China.</title>
        <authorList>
            <person name="Tian Z."/>
        </authorList>
    </citation>
    <scope>NUCLEOTIDE SEQUENCE [LARGE SCALE GENOMIC DNA]</scope>
    <source>
        <strain evidence="20">350</strain>
    </source>
</reference>
<dbReference type="GO" id="GO:0016705">
    <property type="term" value="F:oxidoreductase activity, acting on paired donors, with incorporation or reduction of molecular oxygen"/>
    <property type="evidence" value="ECO:0007669"/>
    <property type="project" value="InterPro"/>
</dbReference>
<evidence type="ECO:0000256" key="1">
    <source>
        <dbReference type="ARBA" id="ARBA00001917"/>
    </source>
</evidence>
<dbReference type="GO" id="GO:0005506">
    <property type="term" value="F:iron ion binding"/>
    <property type="evidence" value="ECO:0007669"/>
    <property type="project" value="InterPro"/>
</dbReference>
<accession>A0A5Q6S0S4</accession>
<organism evidence="19 20">
    <name type="scientific">Mumia zhuanghuii</name>
    <dbReference type="NCBI Taxonomy" id="2585211"/>
    <lineage>
        <taxon>Bacteria</taxon>
        <taxon>Bacillati</taxon>
        <taxon>Actinomycetota</taxon>
        <taxon>Actinomycetes</taxon>
        <taxon>Propionibacteriales</taxon>
        <taxon>Nocardioidaceae</taxon>
        <taxon>Mumia</taxon>
    </lineage>
</organism>
<proteinExistence type="inferred from homology"/>
<keyword evidence="14 16" id="KW-0408">Iron</keyword>
<keyword evidence="13 17" id="KW-0560">Oxidoreductase</keyword>
<dbReference type="InterPro" id="IPR002401">
    <property type="entry name" value="Cyt_P450_E_grp-I"/>
</dbReference>
<dbReference type="InterPro" id="IPR001128">
    <property type="entry name" value="Cyt_P450"/>
</dbReference>
<evidence type="ECO:0000256" key="8">
    <source>
        <dbReference type="ARBA" id="ARBA00022630"/>
    </source>
</evidence>
<dbReference type="AlphaFoldDB" id="A0A5Q6S0S4"/>
<evidence type="ECO:0000256" key="14">
    <source>
        <dbReference type="ARBA" id="ARBA00023004"/>
    </source>
</evidence>
<keyword evidence="11" id="KW-0274">FAD</keyword>
<dbReference type="PROSITE" id="PS00086">
    <property type="entry name" value="CYTOCHROME_P450"/>
    <property type="match status" value="1"/>
</dbReference>
<dbReference type="PANTHER" id="PTHR24305:SF166">
    <property type="entry name" value="CYTOCHROME P450 12A4, MITOCHONDRIAL-RELATED"/>
    <property type="match status" value="1"/>
</dbReference>
<dbReference type="GO" id="GO:0004497">
    <property type="term" value="F:monooxygenase activity"/>
    <property type="evidence" value="ECO:0007669"/>
    <property type="project" value="UniProtKB-KW"/>
</dbReference>
<name>A0A5Q6S0S4_9ACTN</name>
<evidence type="ECO:0000313" key="19">
    <source>
        <dbReference type="EMBL" id="KAA1423892.1"/>
    </source>
</evidence>
<comment type="cofactor">
    <cofactor evidence="3">
        <name>FAD</name>
        <dbReference type="ChEBI" id="CHEBI:57692"/>
    </cofactor>
</comment>
<feature type="region of interest" description="Disordered" evidence="18">
    <location>
        <begin position="1"/>
        <end position="21"/>
    </location>
</feature>
<evidence type="ECO:0000256" key="17">
    <source>
        <dbReference type="RuleBase" id="RU000461"/>
    </source>
</evidence>
<evidence type="ECO:0000256" key="3">
    <source>
        <dbReference type="ARBA" id="ARBA00001974"/>
    </source>
</evidence>
<dbReference type="EMBL" id="VDFQ02000002">
    <property type="protein sequence ID" value="KAA1423892.1"/>
    <property type="molecule type" value="Genomic_DNA"/>
</dbReference>
<comment type="similarity">
    <text evidence="4">In the N-terminal section; belongs to the cytochrome P450 family.</text>
</comment>
<evidence type="ECO:0000256" key="18">
    <source>
        <dbReference type="SAM" id="MobiDB-lite"/>
    </source>
</evidence>
<comment type="cofactor">
    <cofactor evidence="1">
        <name>FMN</name>
        <dbReference type="ChEBI" id="CHEBI:58210"/>
    </cofactor>
</comment>
<evidence type="ECO:0000256" key="12">
    <source>
        <dbReference type="ARBA" id="ARBA00022857"/>
    </source>
</evidence>
<keyword evidence="10 16" id="KW-0479">Metal-binding</keyword>
<dbReference type="InterPro" id="IPR036396">
    <property type="entry name" value="Cyt_P450_sf"/>
</dbReference>
<keyword evidence="12" id="KW-0521">NADP</keyword>
<dbReference type="OrthoDB" id="7376058at2"/>
<dbReference type="PANTHER" id="PTHR24305">
    <property type="entry name" value="CYTOCHROME P450"/>
    <property type="match status" value="1"/>
</dbReference>
<evidence type="ECO:0000256" key="2">
    <source>
        <dbReference type="ARBA" id="ARBA00001971"/>
    </source>
</evidence>
<dbReference type="GO" id="GO:0020037">
    <property type="term" value="F:heme binding"/>
    <property type="evidence" value="ECO:0007669"/>
    <property type="project" value="InterPro"/>
</dbReference>
<dbReference type="FunFam" id="1.10.630.10:FF:000040">
    <property type="entry name" value="Bifunctional cytochrome P450/NADPH--P450 reductase"/>
    <property type="match status" value="1"/>
</dbReference>
<keyword evidence="15 17" id="KW-0503">Monooxygenase</keyword>
<dbReference type="PRINTS" id="PR00385">
    <property type="entry name" value="P450"/>
</dbReference>
<evidence type="ECO:0000313" key="20">
    <source>
        <dbReference type="Proteomes" id="UP000307768"/>
    </source>
</evidence>
<evidence type="ECO:0000256" key="4">
    <source>
        <dbReference type="ARBA" id="ARBA00010018"/>
    </source>
</evidence>
<keyword evidence="6" id="KW-0813">Transport</keyword>
<keyword evidence="7 16" id="KW-0349">Heme</keyword>
<sequence length="488" mass="54182">MRNAWSGHTFPHPPGRRRWMKDAHSMDPERPVQHILEHHRDLGPIFEIVVFGQKFVFVADAELAAELNDEKRFVKANSPALEGLRGIAGDGLFTARNDEPNWQLAHDLLVPAFTKQAMQRYHPVMAETLDELFVVWDSGDGRVDVGGDMTRLTLETIGRTGFSQAFGSFTTDEVHPFVEGMVTALTLGRRKGVIGALPGARILERRLDRRHADQLDYVRGFLDDIVRSRRTAATTGGDDLLGIMLDQAHPVTGQRLSDENIRYQILTFLVAGHETTSGALSFAFYYLVRHPDVLAKAVAETDAILGDDPDATPSYEQVPRFRYLRKVLDEALRLWPTAPGYARSPREATTLGGRWTMTPDDWALVLLPLVQRDPAVWGEDADVFDPDRTRPRLASTAKPFGTGERACIGRQFAVHEATMALARILHRYDIAGDASYELTINERLTLMPEDFHVTLTRRRPATGGTPLPAVEDAPAAAAVCPYTGSTSG</sequence>
<evidence type="ECO:0000256" key="6">
    <source>
        <dbReference type="ARBA" id="ARBA00022448"/>
    </source>
</evidence>
<feature type="binding site" description="axial binding residue" evidence="16">
    <location>
        <position position="407"/>
    </location>
    <ligand>
        <name>heme</name>
        <dbReference type="ChEBI" id="CHEBI:30413"/>
    </ligand>
    <ligandPart>
        <name>Fe</name>
        <dbReference type="ChEBI" id="CHEBI:18248"/>
    </ligandPart>
</feature>